<evidence type="ECO:0000313" key="1">
    <source>
        <dbReference type="EMBL" id="KYD25680.1"/>
    </source>
</evidence>
<accession>A0A150MMI0</accession>
<evidence type="ECO:0000313" key="2">
    <source>
        <dbReference type="Proteomes" id="UP000075324"/>
    </source>
</evidence>
<dbReference type="EMBL" id="LQYW01000132">
    <property type="protein sequence ID" value="KYD25680.1"/>
    <property type="molecule type" value="Genomic_DNA"/>
</dbReference>
<organism evidence="1 2">
    <name type="scientific">Parageobacillus toebii</name>
    <dbReference type="NCBI Taxonomy" id="153151"/>
    <lineage>
        <taxon>Bacteria</taxon>
        <taxon>Bacillati</taxon>
        <taxon>Bacillota</taxon>
        <taxon>Bacilli</taxon>
        <taxon>Bacillales</taxon>
        <taxon>Anoxybacillaceae</taxon>
        <taxon>Parageobacillus</taxon>
    </lineage>
</organism>
<sequence length="44" mass="5219">MDNFNINIATFLSKNLYTFILYDVSPNIYAKTLNLLTFFTKFFT</sequence>
<dbReference type="Proteomes" id="UP000075324">
    <property type="component" value="Unassembled WGS sequence"/>
</dbReference>
<name>A0A150MMI0_9BACL</name>
<protein>
    <submittedName>
        <fullName evidence="1">Uncharacterized protein</fullName>
    </submittedName>
</protein>
<comment type="caution">
    <text evidence="1">The sequence shown here is derived from an EMBL/GenBank/DDBJ whole genome shotgun (WGS) entry which is preliminary data.</text>
</comment>
<dbReference type="AlphaFoldDB" id="A0A150MMI0"/>
<reference evidence="1 2" key="1">
    <citation type="submission" date="2016-01" db="EMBL/GenBank/DDBJ databases">
        <title>Draft Genome Sequences of Seven Thermophilic Sporeformers Isolated from Foods.</title>
        <authorList>
            <person name="Berendsen E.M."/>
            <person name="Wells-Bennik M.H."/>
            <person name="Krawcyk A.O."/>
            <person name="De Jong A."/>
            <person name="Holsappel S."/>
            <person name="Eijlander R.T."/>
            <person name="Kuipers O.P."/>
        </authorList>
    </citation>
    <scope>NUCLEOTIDE SEQUENCE [LARGE SCALE GENOMIC DNA]</scope>
    <source>
        <strain evidence="1 2">B4110</strain>
    </source>
</reference>
<dbReference type="PATRIC" id="fig|153151.4.peg.899"/>
<proteinExistence type="predicted"/>
<gene>
    <name evidence="1" type="ORF">B4110_2501</name>
</gene>